<evidence type="ECO:0000256" key="1">
    <source>
        <dbReference type="ARBA" id="ARBA00001947"/>
    </source>
</evidence>
<dbReference type="PROSITE" id="PS00758">
    <property type="entry name" value="ARGE_DAPE_CPG2_1"/>
    <property type="match status" value="1"/>
</dbReference>
<dbReference type="EMBL" id="CP028136">
    <property type="protein sequence ID" value="AVR45148.1"/>
    <property type="molecule type" value="Genomic_DNA"/>
</dbReference>
<dbReference type="KEGG" id="grs:C7S20_07610"/>
<dbReference type="RefSeq" id="WP_107011926.1">
    <property type="nucleotide sequence ID" value="NZ_CP028136.1"/>
</dbReference>
<dbReference type="Proteomes" id="UP000241507">
    <property type="component" value="Chromosome"/>
</dbReference>
<keyword evidence="4" id="KW-0862">Zinc</keyword>
<keyword evidence="2" id="KW-0479">Metal-binding</keyword>
<dbReference type="Pfam" id="PF07687">
    <property type="entry name" value="M20_dimer"/>
    <property type="match status" value="1"/>
</dbReference>
<dbReference type="Gene3D" id="3.30.70.360">
    <property type="match status" value="1"/>
</dbReference>
<evidence type="ECO:0000259" key="5">
    <source>
        <dbReference type="Pfam" id="PF07687"/>
    </source>
</evidence>
<dbReference type="InterPro" id="IPR002933">
    <property type="entry name" value="Peptidase_M20"/>
</dbReference>
<organism evidence="6 7">
    <name type="scientific">Christiangramia fulva</name>
    <dbReference type="NCBI Taxonomy" id="2126553"/>
    <lineage>
        <taxon>Bacteria</taxon>
        <taxon>Pseudomonadati</taxon>
        <taxon>Bacteroidota</taxon>
        <taxon>Flavobacteriia</taxon>
        <taxon>Flavobacteriales</taxon>
        <taxon>Flavobacteriaceae</taxon>
        <taxon>Christiangramia</taxon>
    </lineage>
</organism>
<accession>A0A2R3Z4J1</accession>
<name>A0A2R3Z4J1_9FLAO</name>
<evidence type="ECO:0000256" key="2">
    <source>
        <dbReference type="ARBA" id="ARBA00022723"/>
    </source>
</evidence>
<keyword evidence="7" id="KW-1185">Reference proteome</keyword>
<dbReference type="GO" id="GO:0016787">
    <property type="term" value="F:hydrolase activity"/>
    <property type="evidence" value="ECO:0007669"/>
    <property type="project" value="UniProtKB-KW"/>
</dbReference>
<dbReference type="InterPro" id="IPR011650">
    <property type="entry name" value="Peptidase_M20_dimer"/>
</dbReference>
<dbReference type="InterPro" id="IPR036264">
    <property type="entry name" value="Bact_exopeptidase_dim_dom"/>
</dbReference>
<proteinExistence type="predicted"/>
<dbReference type="PANTHER" id="PTHR43808">
    <property type="entry name" value="ACETYLORNITHINE DEACETYLASE"/>
    <property type="match status" value="1"/>
</dbReference>
<dbReference type="InterPro" id="IPR001261">
    <property type="entry name" value="ArgE/DapE_CS"/>
</dbReference>
<sequence>MTLKSILKTVLFLFILGAPYFSFAQVSRTEKKIIKAVDKHTDESVDLLKKAVNINSGTMNFEGVRKVGELFQSELDKLGFKTRLTSGDAFGRAGHLIATKEGKPGLKLLLIGHLDTVFETDSPFQSSKMENDSIMNAPGVADMKGGDVIIILAMQALKDAGVLDNMSVEIVMTGDEEKSGSPLELSKKDLVEAAKKADVALGFENGDGNPETIVISRRGSAEWLLEVKGNAAHSSQVFTEKVGTGSIFETARILDEFYKQLSTEEILSFNPGFILGGTSVDIKDDLTGGSASGKTNVVAQKTVVRGDIRAISIAQLEKAKKVMREIVSNNYPGTNAEISFEDGGYPPLDPSEGNKEILKYYNEVSQDLGFGKVYAVNPRDAGAADISFTSGYVEMAADGLGLSGADDHTIHETGDISKVSVQAKRAAILMYRLSKMDRFQK</sequence>
<dbReference type="Pfam" id="PF01546">
    <property type="entry name" value="Peptidase_M20"/>
    <property type="match status" value="1"/>
</dbReference>
<dbReference type="GO" id="GO:0046872">
    <property type="term" value="F:metal ion binding"/>
    <property type="evidence" value="ECO:0007669"/>
    <property type="project" value="UniProtKB-KW"/>
</dbReference>
<dbReference type="OrthoDB" id="9783294at2"/>
<dbReference type="PANTHER" id="PTHR43808:SF32">
    <property type="entry name" value="ARGE_DAPE-RELATED DEACYLASE"/>
    <property type="match status" value="1"/>
</dbReference>
<evidence type="ECO:0000256" key="3">
    <source>
        <dbReference type="ARBA" id="ARBA00022801"/>
    </source>
</evidence>
<comment type="cofactor">
    <cofactor evidence="1">
        <name>Zn(2+)</name>
        <dbReference type="ChEBI" id="CHEBI:29105"/>
    </cofactor>
</comment>
<keyword evidence="3" id="KW-0378">Hydrolase</keyword>
<dbReference type="SUPFAM" id="SSF55031">
    <property type="entry name" value="Bacterial exopeptidase dimerisation domain"/>
    <property type="match status" value="1"/>
</dbReference>
<dbReference type="SUPFAM" id="SSF53187">
    <property type="entry name" value="Zn-dependent exopeptidases"/>
    <property type="match status" value="1"/>
</dbReference>
<dbReference type="InterPro" id="IPR050072">
    <property type="entry name" value="Peptidase_M20A"/>
</dbReference>
<feature type="domain" description="Peptidase M20 dimerisation" evidence="5">
    <location>
        <begin position="215"/>
        <end position="333"/>
    </location>
</feature>
<evidence type="ECO:0000313" key="6">
    <source>
        <dbReference type="EMBL" id="AVR45148.1"/>
    </source>
</evidence>
<evidence type="ECO:0000313" key="7">
    <source>
        <dbReference type="Proteomes" id="UP000241507"/>
    </source>
</evidence>
<dbReference type="Gene3D" id="3.40.630.10">
    <property type="entry name" value="Zn peptidases"/>
    <property type="match status" value="1"/>
</dbReference>
<reference evidence="7" key="1">
    <citation type="submission" date="2018-03" db="EMBL/GenBank/DDBJ databases">
        <title>Gramella fulva sp. nov., isolated from a dry surface of tidal flat.</title>
        <authorList>
            <person name="Hwang S.H."/>
            <person name="Hwang W.M."/>
            <person name="Kang K."/>
            <person name="Ahn T.-Y."/>
        </authorList>
    </citation>
    <scope>NUCLEOTIDE SEQUENCE [LARGE SCALE GENOMIC DNA]</scope>
    <source>
        <strain evidence="7">SH35</strain>
    </source>
</reference>
<evidence type="ECO:0000256" key="4">
    <source>
        <dbReference type="ARBA" id="ARBA00022833"/>
    </source>
</evidence>
<gene>
    <name evidence="6" type="ORF">C7S20_07610</name>
</gene>
<dbReference type="AlphaFoldDB" id="A0A2R3Z4J1"/>
<protein>
    <submittedName>
        <fullName evidence="6">Peptidase M20</fullName>
    </submittedName>
</protein>